<dbReference type="Proteomes" id="UP001202328">
    <property type="component" value="Unassembled WGS sequence"/>
</dbReference>
<comment type="caution">
    <text evidence="1">The sequence shown here is derived from an EMBL/GenBank/DDBJ whole genome shotgun (WGS) entry which is preliminary data.</text>
</comment>
<reference evidence="1" key="1">
    <citation type="submission" date="2022-04" db="EMBL/GenBank/DDBJ databases">
        <title>A functionally conserved STORR gene fusion in Papaver species that diverged 16.8 million years ago.</title>
        <authorList>
            <person name="Catania T."/>
        </authorList>
    </citation>
    <scope>NUCLEOTIDE SEQUENCE</scope>
    <source>
        <strain evidence="1">S-188037</strain>
    </source>
</reference>
<evidence type="ECO:0000313" key="2">
    <source>
        <dbReference type="Proteomes" id="UP001202328"/>
    </source>
</evidence>
<gene>
    <name evidence="1" type="ORF">MKW98_005952</name>
</gene>
<organism evidence="1 2">
    <name type="scientific">Papaver atlanticum</name>
    <dbReference type="NCBI Taxonomy" id="357466"/>
    <lineage>
        <taxon>Eukaryota</taxon>
        <taxon>Viridiplantae</taxon>
        <taxon>Streptophyta</taxon>
        <taxon>Embryophyta</taxon>
        <taxon>Tracheophyta</taxon>
        <taxon>Spermatophyta</taxon>
        <taxon>Magnoliopsida</taxon>
        <taxon>Ranunculales</taxon>
        <taxon>Papaveraceae</taxon>
        <taxon>Papaveroideae</taxon>
        <taxon>Papaver</taxon>
    </lineage>
</organism>
<sequence length="331" mass="37375">MLGYRSVGRKRKREESLCYGGTPEDAEGGANFISKPVSLDFPCFENLEVSEDLHQSLEKISTAAVECTNLWNNKITSFGNLVPLSEFQKLLESHGLLWHKNIVSENGVEVTANHLRSRVNEREYKWSRILPDLTSGSLWQKASKDFSKQLIGRSCGRNCDLLEFPAGECFQVFLASKSMKQLLLSTFKRLDQLHCVLQGQSFGKSSVTEKLIGCLYDVLNKKFEDQRLLLLQGKLIEKEYFDGLEHKNKLLQETGSLVDTEVAEVTCMVAEVLVTRCSFIGSFTGTSEEEDLDFSFKDDADICDAVKDDDYDWEDPVVMCQRGLLLTSMMA</sequence>
<keyword evidence="2" id="KW-1185">Reference proteome</keyword>
<name>A0AAD4XW16_9MAGN</name>
<accession>A0AAD4XW16</accession>
<proteinExistence type="predicted"/>
<evidence type="ECO:0000313" key="1">
    <source>
        <dbReference type="EMBL" id="KAI3952257.1"/>
    </source>
</evidence>
<dbReference type="EMBL" id="JAJJMB010002292">
    <property type="protein sequence ID" value="KAI3952257.1"/>
    <property type="molecule type" value="Genomic_DNA"/>
</dbReference>
<dbReference type="AlphaFoldDB" id="A0AAD4XW16"/>
<protein>
    <submittedName>
        <fullName evidence="1">Uncharacterized protein</fullName>
    </submittedName>
</protein>